<name>A0A1Q8YJV8_9BURK</name>
<dbReference type="PANTHER" id="PTHR31650">
    <property type="entry name" value="O-ACYLTRANSFERASE (WSD1-LIKE) FAMILY PROTEIN"/>
    <property type="match status" value="1"/>
</dbReference>
<sequence>MESLSGLDGAFLNLETLATPMHVGSLHTFEVPPGYQGDFLTDAKTMLAQRMVPLLRRHLTNMPLQLANPMWVQGEVDLDWHIERIMIAAPGERAQLEAVVAGLHADLLERARPLWKMYVLDGLSSGEKAYYFKIHHAMLDGHAAAALAAALFDTAPVVFKTSARKKTVPARPYPKPPGALRLVAAALRRDARQYVKLVRVLPGVARTLAGLARSSGGAPDHGTVKPGSGKAAKAVTGMAFAPRTPLNVAITRERGFAAEAVPLAEVKAIAGACDATVNDVVLTVCGGALRRYLARLGPLPQKSLIATMAISLRDKGNTDFHTQATLSLVSLATRIKDPLKRLQAVHGHTTATKAVARHAKSALPTDFPCIGAPWLISTLANLYGRAGVSEVLPLLAYLVISNVPGPPVPLYVGQARMTGYWPVSIVEHGVGLNITLMSYAGQLCVGLTAARCAVPVVRQLAVDFVLAYVELKHAALANCSITHLPGPAVALYLLGAQLTYLSAIMPTADGMGLVFSVTSYNDMLVISLTGCDEQLPDPEVFAQCLRDSFQEYRALLPAPATAARATRKTAQPTQTT</sequence>
<dbReference type="Pfam" id="PF06974">
    <property type="entry name" value="WS_DGAT_C"/>
    <property type="match status" value="2"/>
</dbReference>
<gene>
    <name evidence="13" type="ORF">BLL52_0543</name>
</gene>
<dbReference type="EC" id="2.3.1.20" evidence="4"/>
<feature type="domain" description="O-acyltransferase WSD1 C-terminal" evidence="12">
    <location>
        <begin position="325"/>
        <end position="472"/>
    </location>
</feature>
<evidence type="ECO:0000256" key="2">
    <source>
        <dbReference type="ARBA" id="ARBA00005189"/>
    </source>
</evidence>
<comment type="pathway">
    <text evidence="1">Glycerolipid metabolism; triacylglycerol biosynthesis.</text>
</comment>
<dbReference type="STRING" id="81479.RA876_16730"/>
<dbReference type="GO" id="GO:0051701">
    <property type="term" value="P:biological process involved in interaction with host"/>
    <property type="evidence" value="ECO:0007669"/>
    <property type="project" value="TreeGrafter"/>
</dbReference>
<dbReference type="InterPro" id="IPR004255">
    <property type="entry name" value="O-acyltransferase_WSD1_N"/>
</dbReference>
<keyword evidence="8" id="KW-0443">Lipid metabolism</keyword>
<dbReference type="GO" id="GO:0071731">
    <property type="term" value="P:response to nitric oxide"/>
    <property type="evidence" value="ECO:0007669"/>
    <property type="project" value="TreeGrafter"/>
</dbReference>
<protein>
    <recommendedName>
        <fullName evidence="4">diacylglycerol O-acyltransferase</fullName>
        <ecNumber evidence="4">2.3.1.20</ecNumber>
    </recommendedName>
</protein>
<evidence type="ECO:0000256" key="1">
    <source>
        <dbReference type="ARBA" id="ARBA00004771"/>
    </source>
</evidence>
<organism evidence="13 14">
    <name type="scientific">Rhodoferax antarcticus ANT.BR</name>
    <dbReference type="NCBI Taxonomy" id="1111071"/>
    <lineage>
        <taxon>Bacteria</taxon>
        <taxon>Pseudomonadati</taxon>
        <taxon>Pseudomonadota</taxon>
        <taxon>Betaproteobacteria</taxon>
        <taxon>Burkholderiales</taxon>
        <taxon>Comamonadaceae</taxon>
        <taxon>Rhodoferax</taxon>
    </lineage>
</organism>
<evidence type="ECO:0000256" key="10">
    <source>
        <dbReference type="ARBA" id="ARBA00048109"/>
    </source>
</evidence>
<keyword evidence="7" id="KW-0319">Glycerol metabolism</keyword>
<dbReference type="GO" id="GO:0001666">
    <property type="term" value="P:response to hypoxia"/>
    <property type="evidence" value="ECO:0007669"/>
    <property type="project" value="TreeGrafter"/>
</dbReference>
<accession>A0A1Q8YJV8</accession>
<evidence type="ECO:0000313" key="13">
    <source>
        <dbReference type="EMBL" id="OLP08255.1"/>
    </source>
</evidence>
<comment type="catalytic activity">
    <reaction evidence="10">
        <text>an acyl-CoA + a 1,2-diacyl-sn-glycerol = a triacyl-sn-glycerol + CoA</text>
        <dbReference type="Rhea" id="RHEA:10868"/>
        <dbReference type="ChEBI" id="CHEBI:17815"/>
        <dbReference type="ChEBI" id="CHEBI:57287"/>
        <dbReference type="ChEBI" id="CHEBI:58342"/>
        <dbReference type="ChEBI" id="CHEBI:64615"/>
        <dbReference type="EC" id="2.3.1.20"/>
    </reaction>
</comment>
<dbReference type="AlphaFoldDB" id="A0A1Q8YJV8"/>
<dbReference type="GO" id="GO:0019432">
    <property type="term" value="P:triglyceride biosynthetic process"/>
    <property type="evidence" value="ECO:0007669"/>
    <property type="project" value="UniProtKB-UniPathway"/>
</dbReference>
<evidence type="ECO:0000256" key="8">
    <source>
        <dbReference type="ARBA" id="ARBA00023098"/>
    </source>
</evidence>
<dbReference type="GO" id="GO:0004144">
    <property type="term" value="F:diacylglycerol O-acyltransferase activity"/>
    <property type="evidence" value="ECO:0007669"/>
    <property type="project" value="UniProtKB-EC"/>
</dbReference>
<evidence type="ECO:0000256" key="3">
    <source>
        <dbReference type="ARBA" id="ARBA00009587"/>
    </source>
</evidence>
<dbReference type="UniPathway" id="UPA00282"/>
<evidence type="ECO:0000313" key="14">
    <source>
        <dbReference type="Proteomes" id="UP000185911"/>
    </source>
</evidence>
<reference evidence="13 14" key="1">
    <citation type="submission" date="2017-01" db="EMBL/GenBank/DDBJ databases">
        <title>Genome sequence of Rhodoferax antarcticus ANT.BR, a psychrophilic purple nonsulfur bacterium from an Antarctic microbial mat.</title>
        <authorList>
            <person name="Baker J."/>
            <person name="Riester C."/>
            <person name="Skinner B."/>
            <person name="Newell A."/>
            <person name="Swingley W."/>
            <person name="Madigan M."/>
            <person name="Jung D."/>
            <person name="Asao M."/>
            <person name="Chen M."/>
            <person name="Loughlin P."/>
            <person name="Pan H."/>
            <person name="Lin S."/>
            <person name="Li N."/>
            <person name="Shaw J."/>
            <person name="Prado M."/>
            <person name="Sherman C."/>
            <person name="Li X."/>
            <person name="Tang J."/>
            <person name="Blankenship R."/>
            <person name="Zhao T."/>
            <person name="Touchman J."/>
            <person name="Sattley M."/>
        </authorList>
    </citation>
    <scope>NUCLEOTIDE SEQUENCE [LARGE SCALE GENOMIC DNA]</scope>
    <source>
        <strain evidence="13 14">ANT.BR</strain>
    </source>
</reference>
<dbReference type="PANTHER" id="PTHR31650:SF1">
    <property type="entry name" value="WAX ESTER SYNTHASE_DIACYLGLYCEROL ACYLTRANSFERASE 4-RELATED"/>
    <property type="match status" value="1"/>
</dbReference>
<evidence type="ECO:0000256" key="5">
    <source>
        <dbReference type="ARBA" id="ARBA00022516"/>
    </source>
</evidence>
<dbReference type="EMBL" id="MSYM01000005">
    <property type="protein sequence ID" value="OLP08255.1"/>
    <property type="molecule type" value="Genomic_DNA"/>
</dbReference>
<dbReference type="Proteomes" id="UP000185911">
    <property type="component" value="Unassembled WGS sequence"/>
</dbReference>
<dbReference type="GO" id="GO:0006071">
    <property type="term" value="P:glycerol metabolic process"/>
    <property type="evidence" value="ECO:0007669"/>
    <property type="project" value="UniProtKB-KW"/>
</dbReference>
<evidence type="ECO:0000256" key="4">
    <source>
        <dbReference type="ARBA" id="ARBA00013244"/>
    </source>
</evidence>
<comment type="caution">
    <text evidence="13">The sequence shown here is derived from an EMBL/GenBank/DDBJ whole genome shotgun (WGS) entry which is preliminary data.</text>
</comment>
<proteinExistence type="inferred from homology"/>
<dbReference type="Pfam" id="PF03007">
    <property type="entry name" value="WS_DGAT_cat"/>
    <property type="match status" value="1"/>
</dbReference>
<evidence type="ECO:0000256" key="9">
    <source>
        <dbReference type="ARBA" id="ARBA00023315"/>
    </source>
</evidence>
<dbReference type="InterPro" id="IPR045034">
    <property type="entry name" value="O-acyltransferase_WSD1-like"/>
</dbReference>
<keyword evidence="6 13" id="KW-0808">Transferase</keyword>
<dbReference type="NCBIfam" id="TIGR02946">
    <property type="entry name" value="acyl_WS_DGAT"/>
    <property type="match status" value="1"/>
</dbReference>
<dbReference type="InterPro" id="IPR014292">
    <property type="entry name" value="Acyl_transf_WS/DGAT"/>
</dbReference>
<feature type="domain" description="O-acyltransferase WSD1-like N-terminal" evidence="11">
    <location>
        <begin position="4"/>
        <end position="281"/>
    </location>
</feature>
<comment type="similarity">
    <text evidence="3">Belongs to the long-chain O-acyltransferase family.</text>
</comment>
<dbReference type="GO" id="GO:0005886">
    <property type="term" value="C:plasma membrane"/>
    <property type="evidence" value="ECO:0007669"/>
    <property type="project" value="TreeGrafter"/>
</dbReference>
<keyword evidence="9 13" id="KW-0012">Acyltransferase</keyword>
<keyword evidence="5" id="KW-0444">Lipid biosynthesis</keyword>
<feature type="domain" description="O-acyltransferase WSD1 C-terminal" evidence="12">
    <location>
        <begin position="477"/>
        <end position="551"/>
    </location>
</feature>
<keyword evidence="14" id="KW-1185">Reference proteome</keyword>
<comment type="pathway">
    <text evidence="2">Lipid metabolism.</text>
</comment>
<evidence type="ECO:0000259" key="12">
    <source>
        <dbReference type="Pfam" id="PF06974"/>
    </source>
</evidence>
<evidence type="ECO:0000256" key="6">
    <source>
        <dbReference type="ARBA" id="ARBA00022679"/>
    </source>
</evidence>
<evidence type="ECO:0000259" key="11">
    <source>
        <dbReference type="Pfam" id="PF03007"/>
    </source>
</evidence>
<evidence type="ECO:0000256" key="7">
    <source>
        <dbReference type="ARBA" id="ARBA00022798"/>
    </source>
</evidence>
<dbReference type="InterPro" id="IPR009721">
    <property type="entry name" value="O-acyltransferase_WSD1_C"/>
</dbReference>